<evidence type="ECO:0000256" key="2">
    <source>
        <dbReference type="ARBA" id="ARBA00010971"/>
    </source>
</evidence>
<keyword evidence="7" id="KW-1185">Reference proteome</keyword>
<evidence type="ECO:0000256" key="3">
    <source>
        <dbReference type="ARBA" id="ARBA00022782"/>
    </source>
</evidence>
<evidence type="ECO:0000313" key="7">
    <source>
        <dbReference type="Proteomes" id="UP000007798"/>
    </source>
</evidence>
<dbReference type="HOGENOM" id="CLU_120717_1_0_1"/>
<evidence type="ECO:0008006" key="8">
    <source>
        <dbReference type="Google" id="ProtNLM"/>
    </source>
</evidence>
<dbReference type="GO" id="GO:0005829">
    <property type="term" value="C:cytosol"/>
    <property type="evidence" value="ECO:0007669"/>
    <property type="project" value="TreeGrafter"/>
</dbReference>
<proteinExistence type="inferred from homology"/>
<sequence length="140" mass="15773">MQSLRLWTSVCQAPKSLVRSLSMAAEKLLRLPKVQIKDGEAPYLLLTVYIHGQTQFGRTIVRGWSVKEHDIIYKKVRADMEKLGLCIKSHGGGFINNDGDKKAIQIYGACSTHGRADHARTREILESWSAFRGFTIKITD</sequence>
<dbReference type="PANTHER" id="PTHR12258:SF5">
    <property type="entry name" value="BCDNA.GH02250-RELATED"/>
    <property type="match status" value="1"/>
</dbReference>
<evidence type="ECO:0000256" key="5">
    <source>
        <dbReference type="PIRSR" id="PIRSR607702-1"/>
    </source>
</evidence>
<keyword evidence="4" id="KW-0726">Sexual differentiation</keyword>
<evidence type="ECO:0000256" key="4">
    <source>
        <dbReference type="ARBA" id="ARBA00022928"/>
    </source>
</evidence>
<dbReference type="FunCoup" id="B4NJJ2">
    <property type="interactions" value="3"/>
</dbReference>
<dbReference type="SUPFAM" id="SSF143724">
    <property type="entry name" value="PHP14-like"/>
    <property type="match status" value="1"/>
</dbReference>
<name>B4NJJ2_DROWI</name>
<organism evidence="6 7">
    <name type="scientific">Drosophila willistoni</name>
    <name type="common">Fruit fly</name>
    <dbReference type="NCBI Taxonomy" id="7260"/>
    <lineage>
        <taxon>Eukaryota</taxon>
        <taxon>Metazoa</taxon>
        <taxon>Ecdysozoa</taxon>
        <taxon>Arthropoda</taxon>
        <taxon>Hexapoda</taxon>
        <taxon>Insecta</taxon>
        <taxon>Pterygota</taxon>
        <taxon>Neoptera</taxon>
        <taxon>Endopterygota</taxon>
        <taxon>Diptera</taxon>
        <taxon>Brachycera</taxon>
        <taxon>Muscomorpha</taxon>
        <taxon>Ephydroidea</taxon>
        <taxon>Drosophilidae</taxon>
        <taxon>Drosophila</taxon>
        <taxon>Sophophora</taxon>
    </lineage>
</organism>
<dbReference type="STRING" id="7260.B4NJJ2"/>
<dbReference type="AlphaFoldDB" id="B4NJJ2"/>
<dbReference type="Gene3D" id="3.50.20.20">
    <property type="entry name" value="Janus/Ocnus"/>
    <property type="match status" value="1"/>
</dbReference>
<dbReference type="KEGG" id="dwi:6651130"/>
<comment type="similarity">
    <text evidence="2">Belongs to the janus family.</text>
</comment>
<dbReference type="GO" id="GO:0101006">
    <property type="term" value="F:protein histidine phosphatase activity"/>
    <property type="evidence" value="ECO:0007669"/>
    <property type="project" value="TreeGrafter"/>
</dbReference>
<reference evidence="6 7" key="1">
    <citation type="journal article" date="2007" name="Nature">
        <title>Evolution of genes and genomes on the Drosophila phylogeny.</title>
        <authorList>
            <consortium name="Drosophila 12 Genomes Consortium"/>
            <person name="Clark A.G."/>
            <person name="Eisen M.B."/>
            <person name="Smith D.R."/>
            <person name="Bergman C.M."/>
            <person name="Oliver B."/>
            <person name="Markow T.A."/>
            <person name="Kaufman T.C."/>
            <person name="Kellis M."/>
            <person name="Gelbart W."/>
            <person name="Iyer V.N."/>
            <person name="Pollard D.A."/>
            <person name="Sackton T.B."/>
            <person name="Larracuente A.M."/>
            <person name="Singh N.D."/>
            <person name="Abad J.P."/>
            <person name="Abt D.N."/>
            <person name="Adryan B."/>
            <person name="Aguade M."/>
            <person name="Akashi H."/>
            <person name="Anderson W.W."/>
            <person name="Aquadro C.F."/>
            <person name="Ardell D.H."/>
            <person name="Arguello R."/>
            <person name="Artieri C.G."/>
            <person name="Barbash D.A."/>
            <person name="Barker D."/>
            <person name="Barsanti P."/>
            <person name="Batterham P."/>
            <person name="Batzoglou S."/>
            <person name="Begun D."/>
            <person name="Bhutkar A."/>
            <person name="Blanco E."/>
            <person name="Bosak S.A."/>
            <person name="Bradley R.K."/>
            <person name="Brand A.D."/>
            <person name="Brent M.R."/>
            <person name="Brooks A.N."/>
            <person name="Brown R.H."/>
            <person name="Butlin R.K."/>
            <person name="Caggese C."/>
            <person name="Calvi B.R."/>
            <person name="Bernardo de Carvalho A."/>
            <person name="Caspi A."/>
            <person name="Castrezana S."/>
            <person name="Celniker S.E."/>
            <person name="Chang J.L."/>
            <person name="Chapple C."/>
            <person name="Chatterji S."/>
            <person name="Chinwalla A."/>
            <person name="Civetta A."/>
            <person name="Clifton S.W."/>
            <person name="Comeron J.M."/>
            <person name="Costello J.C."/>
            <person name="Coyne J.A."/>
            <person name="Daub J."/>
            <person name="David R.G."/>
            <person name="Delcher A.L."/>
            <person name="Delehaunty K."/>
            <person name="Do C.B."/>
            <person name="Ebling H."/>
            <person name="Edwards K."/>
            <person name="Eickbush T."/>
            <person name="Evans J.D."/>
            <person name="Filipski A."/>
            <person name="Findeiss S."/>
            <person name="Freyhult E."/>
            <person name="Fulton L."/>
            <person name="Fulton R."/>
            <person name="Garcia A.C."/>
            <person name="Gardiner A."/>
            <person name="Garfield D.A."/>
            <person name="Garvin B.E."/>
            <person name="Gibson G."/>
            <person name="Gilbert D."/>
            <person name="Gnerre S."/>
            <person name="Godfrey J."/>
            <person name="Good R."/>
            <person name="Gotea V."/>
            <person name="Gravely B."/>
            <person name="Greenberg A.J."/>
            <person name="Griffiths-Jones S."/>
            <person name="Gross S."/>
            <person name="Guigo R."/>
            <person name="Gustafson E.A."/>
            <person name="Haerty W."/>
            <person name="Hahn M.W."/>
            <person name="Halligan D.L."/>
            <person name="Halpern A.L."/>
            <person name="Halter G.M."/>
            <person name="Han M.V."/>
            <person name="Heger A."/>
            <person name="Hillier L."/>
            <person name="Hinrichs A.S."/>
            <person name="Holmes I."/>
            <person name="Hoskins R.A."/>
            <person name="Hubisz M.J."/>
            <person name="Hultmark D."/>
            <person name="Huntley M.A."/>
            <person name="Jaffe D.B."/>
            <person name="Jagadeeshan S."/>
            <person name="Jeck W.R."/>
            <person name="Johnson J."/>
            <person name="Jones C.D."/>
            <person name="Jordan W.C."/>
            <person name="Karpen G.H."/>
            <person name="Kataoka E."/>
            <person name="Keightley P.D."/>
            <person name="Kheradpour P."/>
            <person name="Kirkness E.F."/>
            <person name="Koerich L.B."/>
            <person name="Kristiansen K."/>
            <person name="Kudrna D."/>
            <person name="Kulathinal R.J."/>
            <person name="Kumar S."/>
            <person name="Kwok R."/>
            <person name="Lander E."/>
            <person name="Langley C.H."/>
            <person name="Lapoint R."/>
            <person name="Lazzaro B.P."/>
            <person name="Lee S.J."/>
            <person name="Levesque L."/>
            <person name="Li R."/>
            <person name="Lin C.F."/>
            <person name="Lin M.F."/>
            <person name="Lindblad-Toh K."/>
            <person name="Llopart A."/>
            <person name="Long M."/>
            <person name="Low L."/>
            <person name="Lozovsky E."/>
            <person name="Lu J."/>
            <person name="Luo M."/>
            <person name="Machado C.A."/>
            <person name="Makalowski W."/>
            <person name="Marzo M."/>
            <person name="Matsuda M."/>
            <person name="Matzkin L."/>
            <person name="McAllister B."/>
            <person name="McBride C.S."/>
            <person name="McKernan B."/>
            <person name="McKernan K."/>
            <person name="Mendez-Lago M."/>
            <person name="Minx P."/>
            <person name="Mollenhauer M.U."/>
            <person name="Montooth K."/>
            <person name="Mount S.M."/>
            <person name="Mu X."/>
            <person name="Myers E."/>
            <person name="Negre B."/>
            <person name="Newfeld S."/>
            <person name="Nielsen R."/>
            <person name="Noor M.A."/>
            <person name="O'Grady P."/>
            <person name="Pachter L."/>
            <person name="Papaceit M."/>
            <person name="Parisi M.J."/>
            <person name="Parisi M."/>
            <person name="Parts L."/>
            <person name="Pedersen J.S."/>
            <person name="Pesole G."/>
            <person name="Phillippy A.M."/>
            <person name="Ponting C.P."/>
            <person name="Pop M."/>
            <person name="Porcelli D."/>
            <person name="Powell J.R."/>
            <person name="Prohaska S."/>
            <person name="Pruitt K."/>
            <person name="Puig M."/>
            <person name="Quesneville H."/>
            <person name="Ram K.R."/>
            <person name="Rand D."/>
            <person name="Rasmussen M.D."/>
            <person name="Reed L.K."/>
            <person name="Reenan R."/>
            <person name="Reily A."/>
            <person name="Remington K.A."/>
            <person name="Rieger T.T."/>
            <person name="Ritchie M.G."/>
            <person name="Robin C."/>
            <person name="Rogers Y.H."/>
            <person name="Rohde C."/>
            <person name="Rozas J."/>
            <person name="Rubenfield M.J."/>
            <person name="Ruiz A."/>
            <person name="Russo S."/>
            <person name="Salzberg S.L."/>
            <person name="Sanchez-Gracia A."/>
            <person name="Saranga D.J."/>
            <person name="Sato H."/>
            <person name="Schaeffer S.W."/>
            <person name="Schatz M.C."/>
            <person name="Schlenke T."/>
            <person name="Schwartz R."/>
            <person name="Segarra C."/>
            <person name="Singh R.S."/>
            <person name="Sirot L."/>
            <person name="Sirota M."/>
            <person name="Sisneros N.B."/>
            <person name="Smith C.D."/>
            <person name="Smith T.F."/>
            <person name="Spieth J."/>
            <person name="Stage D.E."/>
            <person name="Stark A."/>
            <person name="Stephan W."/>
            <person name="Strausberg R.L."/>
            <person name="Strempel S."/>
            <person name="Sturgill D."/>
            <person name="Sutton G."/>
            <person name="Sutton G.G."/>
            <person name="Tao W."/>
            <person name="Teichmann S."/>
            <person name="Tobari Y.N."/>
            <person name="Tomimura Y."/>
            <person name="Tsolas J.M."/>
            <person name="Valente V.L."/>
            <person name="Venter E."/>
            <person name="Venter J.C."/>
            <person name="Vicario S."/>
            <person name="Vieira F.G."/>
            <person name="Vilella A.J."/>
            <person name="Villasante A."/>
            <person name="Walenz B."/>
            <person name="Wang J."/>
            <person name="Wasserman M."/>
            <person name="Watts T."/>
            <person name="Wilson D."/>
            <person name="Wilson R.K."/>
            <person name="Wing R.A."/>
            <person name="Wolfner M.F."/>
            <person name="Wong A."/>
            <person name="Wong G.K."/>
            <person name="Wu C.I."/>
            <person name="Wu G."/>
            <person name="Yamamoto D."/>
            <person name="Yang H.P."/>
            <person name="Yang S.P."/>
            <person name="Yorke J.A."/>
            <person name="Yoshida K."/>
            <person name="Zdobnov E."/>
            <person name="Zhang P."/>
            <person name="Zhang Y."/>
            <person name="Zimin A.V."/>
            <person name="Baldwin J."/>
            <person name="Abdouelleil A."/>
            <person name="Abdulkadir J."/>
            <person name="Abebe A."/>
            <person name="Abera B."/>
            <person name="Abreu J."/>
            <person name="Acer S.C."/>
            <person name="Aftuck L."/>
            <person name="Alexander A."/>
            <person name="An P."/>
            <person name="Anderson E."/>
            <person name="Anderson S."/>
            <person name="Arachi H."/>
            <person name="Azer M."/>
            <person name="Bachantsang P."/>
            <person name="Barry A."/>
            <person name="Bayul T."/>
            <person name="Berlin A."/>
            <person name="Bessette D."/>
            <person name="Bloom T."/>
            <person name="Blye J."/>
            <person name="Boguslavskiy L."/>
            <person name="Bonnet C."/>
            <person name="Boukhgalter B."/>
            <person name="Bourzgui I."/>
            <person name="Brown A."/>
            <person name="Cahill P."/>
            <person name="Channer S."/>
            <person name="Cheshatsang Y."/>
            <person name="Chuda L."/>
            <person name="Citroen M."/>
            <person name="Collymore A."/>
            <person name="Cooke P."/>
            <person name="Costello M."/>
            <person name="D'Aco K."/>
            <person name="Daza R."/>
            <person name="De Haan G."/>
            <person name="DeGray S."/>
            <person name="DeMaso C."/>
            <person name="Dhargay N."/>
            <person name="Dooley K."/>
            <person name="Dooley E."/>
            <person name="Doricent M."/>
            <person name="Dorje P."/>
            <person name="Dorjee K."/>
            <person name="Dupes A."/>
            <person name="Elong R."/>
            <person name="Falk J."/>
            <person name="Farina A."/>
            <person name="Faro S."/>
            <person name="Ferguson D."/>
            <person name="Fisher S."/>
            <person name="Foley C.D."/>
            <person name="Franke A."/>
            <person name="Friedrich D."/>
            <person name="Gadbois L."/>
            <person name="Gearin G."/>
            <person name="Gearin C.R."/>
            <person name="Giannoukos G."/>
            <person name="Goode T."/>
            <person name="Graham J."/>
            <person name="Grandbois E."/>
            <person name="Grewal S."/>
            <person name="Gyaltsen K."/>
            <person name="Hafez N."/>
            <person name="Hagos B."/>
            <person name="Hall J."/>
            <person name="Henson C."/>
            <person name="Hollinger A."/>
            <person name="Honan T."/>
            <person name="Huard M.D."/>
            <person name="Hughes L."/>
            <person name="Hurhula B."/>
            <person name="Husby M.E."/>
            <person name="Kamat A."/>
            <person name="Kanga B."/>
            <person name="Kashin S."/>
            <person name="Khazanovich D."/>
            <person name="Kisner P."/>
            <person name="Lance K."/>
            <person name="Lara M."/>
            <person name="Lee W."/>
            <person name="Lennon N."/>
            <person name="Letendre F."/>
            <person name="LeVine R."/>
            <person name="Lipovsky A."/>
            <person name="Liu X."/>
            <person name="Liu J."/>
            <person name="Liu S."/>
            <person name="Lokyitsang T."/>
            <person name="Lokyitsang Y."/>
            <person name="Lubonja R."/>
            <person name="Lui A."/>
            <person name="MacDonald P."/>
            <person name="Magnisalis V."/>
            <person name="Maru K."/>
            <person name="Matthews C."/>
            <person name="McCusker W."/>
            <person name="McDonough S."/>
            <person name="Mehta T."/>
            <person name="Meldrim J."/>
            <person name="Meneus L."/>
            <person name="Mihai O."/>
            <person name="Mihalev A."/>
            <person name="Mihova T."/>
            <person name="Mittelman R."/>
            <person name="Mlenga V."/>
            <person name="Montmayeur A."/>
            <person name="Mulrain L."/>
            <person name="Navidi A."/>
            <person name="Naylor J."/>
            <person name="Negash T."/>
            <person name="Nguyen T."/>
            <person name="Nguyen N."/>
            <person name="Nicol R."/>
            <person name="Norbu C."/>
            <person name="Norbu N."/>
            <person name="Novod N."/>
            <person name="O'Neill B."/>
            <person name="Osman S."/>
            <person name="Markiewicz E."/>
            <person name="Oyono O.L."/>
            <person name="Patti C."/>
            <person name="Phunkhang P."/>
            <person name="Pierre F."/>
            <person name="Priest M."/>
            <person name="Raghuraman S."/>
            <person name="Rege F."/>
            <person name="Reyes R."/>
            <person name="Rise C."/>
            <person name="Rogov P."/>
            <person name="Ross K."/>
            <person name="Ryan E."/>
            <person name="Settipalli S."/>
            <person name="Shea T."/>
            <person name="Sherpa N."/>
            <person name="Shi L."/>
            <person name="Shih D."/>
            <person name="Sparrow T."/>
            <person name="Spaulding J."/>
            <person name="Stalker J."/>
            <person name="Stange-Thomann N."/>
            <person name="Stavropoulos S."/>
            <person name="Stone C."/>
            <person name="Strader C."/>
            <person name="Tesfaye S."/>
            <person name="Thomson T."/>
            <person name="Thoulutsang Y."/>
            <person name="Thoulutsang D."/>
            <person name="Topham K."/>
            <person name="Topping I."/>
            <person name="Tsamla T."/>
            <person name="Vassiliev H."/>
            <person name="Vo A."/>
            <person name="Wangchuk T."/>
            <person name="Wangdi T."/>
            <person name="Weiand M."/>
            <person name="Wilkinson J."/>
            <person name="Wilson A."/>
            <person name="Yadav S."/>
            <person name="Young G."/>
            <person name="Yu Q."/>
            <person name="Zembek L."/>
            <person name="Zhong D."/>
            <person name="Zimmer A."/>
            <person name="Zwirko Z."/>
            <person name="Jaffe D.B."/>
            <person name="Alvarez P."/>
            <person name="Brockman W."/>
            <person name="Butler J."/>
            <person name="Chin C."/>
            <person name="Gnerre S."/>
            <person name="Grabherr M."/>
            <person name="Kleber M."/>
            <person name="Mauceli E."/>
            <person name="MacCallum I."/>
        </authorList>
    </citation>
    <scope>NUCLEOTIDE SEQUENCE [LARGE SCALE GENOMIC DNA]</scope>
    <source>
        <strain evidence="7">Tucson 14030-0811.24</strain>
    </source>
</reference>
<feature type="active site" description="Proton acceptor" evidence="5">
    <location>
        <position position="69"/>
    </location>
</feature>
<dbReference type="GO" id="GO:0007548">
    <property type="term" value="P:sex differentiation"/>
    <property type="evidence" value="ECO:0007669"/>
    <property type="project" value="UniProtKB-KW"/>
</dbReference>
<protein>
    <recommendedName>
        <fullName evidence="8">Sex-regulated protein janus-B</fullName>
    </recommendedName>
</protein>
<dbReference type="Pfam" id="PF05005">
    <property type="entry name" value="Ocnus"/>
    <property type="match status" value="1"/>
</dbReference>
<gene>
    <name evidence="6" type="primary">Dwil\GK13426</name>
    <name evidence="6" type="ORF">Dwil_GK13426</name>
</gene>
<dbReference type="GO" id="GO:0030154">
    <property type="term" value="P:cell differentiation"/>
    <property type="evidence" value="ECO:0007669"/>
    <property type="project" value="UniProtKB-KW"/>
</dbReference>
<dbReference type="SMR" id="B4NJJ2"/>
<dbReference type="InterPro" id="IPR007702">
    <property type="entry name" value="Janus"/>
</dbReference>
<evidence type="ECO:0000256" key="1">
    <source>
        <dbReference type="ARBA" id="ARBA00002508"/>
    </source>
</evidence>
<accession>B4NJJ2</accession>
<evidence type="ECO:0000313" key="6">
    <source>
        <dbReference type="EMBL" id="EDW83916.2"/>
    </source>
</evidence>
<dbReference type="PANTHER" id="PTHR12258">
    <property type="entry name" value="JANUS-A/JANUS-B"/>
    <property type="match status" value="1"/>
</dbReference>
<comment type="function">
    <text evidence="1">JanA and janB regulate somatic sex differentiation.</text>
</comment>
<dbReference type="InParanoid" id="B4NJJ2"/>
<dbReference type="InterPro" id="IPR038596">
    <property type="entry name" value="Janus_sf"/>
</dbReference>
<dbReference type="Proteomes" id="UP000007798">
    <property type="component" value="Unassembled WGS sequence"/>
</dbReference>
<dbReference type="OrthoDB" id="10249612at2759"/>
<keyword evidence="3" id="KW-0221">Differentiation</keyword>
<dbReference type="EMBL" id="CH964272">
    <property type="protein sequence ID" value="EDW83916.2"/>
    <property type="molecule type" value="Genomic_DNA"/>
</dbReference>